<dbReference type="InterPro" id="IPR007849">
    <property type="entry name" value="ATP10"/>
</dbReference>
<organism evidence="5">
    <name type="scientific">Phaffia rhodozyma</name>
    <name type="common">Yeast</name>
    <name type="synonym">Xanthophyllomyces dendrorhous</name>
    <dbReference type="NCBI Taxonomy" id="264483"/>
    <lineage>
        <taxon>Eukaryota</taxon>
        <taxon>Fungi</taxon>
        <taxon>Dikarya</taxon>
        <taxon>Basidiomycota</taxon>
        <taxon>Agaricomycotina</taxon>
        <taxon>Tremellomycetes</taxon>
        <taxon>Cystofilobasidiales</taxon>
        <taxon>Mrakiaceae</taxon>
        <taxon>Phaffia</taxon>
    </lineage>
</organism>
<feature type="compositionally biased region" description="Pro residues" evidence="3">
    <location>
        <begin position="43"/>
        <end position="65"/>
    </location>
</feature>
<evidence type="ECO:0000256" key="1">
    <source>
        <dbReference type="ARBA" id="ARBA00022884"/>
    </source>
</evidence>
<dbReference type="InterPro" id="IPR000504">
    <property type="entry name" value="RRM_dom"/>
</dbReference>
<dbReference type="InterPro" id="IPR035979">
    <property type="entry name" value="RBD_domain_sf"/>
</dbReference>
<feature type="compositionally biased region" description="Low complexity" evidence="3">
    <location>
        <begin position="401"/>
        <end position="420"/>
    </location>
</feature>
<proteinExistence type="predicted"/>
<feature type="compositionally biased region" description="Basic and acidic residues" evidence="3">
    <location>
        <begin position="1042"/>
        <end position="1052"/>
    </location>
</feature>
<feature type="compositionally biased region" description="Basic and acidic residues" evidence="3">
    <location>
        <begin position="1148"/>
        <end position="1161"/>
    </location>
</feature>
<dbReference type="AlphaFoldDB" id="A0A0F7SPT4"/>
<dbReference type="Pfam" id="PF05176">
    <property type="entry name" value="ATP-synt_10"/>
    <property type="match status" value="1"/>
</dbReference>
<feature type="domain" description="RRM" evidence="4">
    <location>
        <begin position="949"/>
        <end position="1032"/>
    </location>
</feature>
<feature type="region of interest" description="Disordered" evidence="3">
    <location>
        <begin position="401"/>
        <end position="430"/>
    </location>
</feature>
<evidence type="ECO:0000313" key="5">
    <source>
        <dbReference type="EMBL" id="CED82669.1"/>
    </source>
</evidence>
<dbReference type="Gene3D" id="3.30.70.330">
    <property type="match status" value="5"/>
</dbReference>
<feature type="compositionally biased region" description="Polar residues" evidence="3">
    <location>
        <begin position="106"/>
        <end position="119"/>
    </location>
</feature>
<keyword evidence="1 2" id="KW-0694">RNA-binding</keyword>
<feature type="compositionally biased region" description="Basic and acidic residues" evidence="3">
    <location>
        <begin position="523"/>
        <end position="533"/>
    </location>
</feature>
<dbReference type="PANTHER" id="PTHR10352">
    <property type="entry name" value="EUKARYOTIC TRANSLATION INITIATION FACTOR 3 SUBUNIT G"/>
    <property type="match status" value="1"/>
</dbReference>
<feature type="region of interest" description="Disordered" evidence="3">
    <location>
        <begin position="1031"/>
        <end position="1052"/>
    </location>
</feature>
<evidence type="ECO:0000256" key="2">
    <source>
        <dbReference type="PROSITE-ProRule" id="PRU00176"/>
    </source>
</evidence>
<dbReference type="CDD" id="cd12320">
    <property type="entry name" value="RRM6_RBM19_RRM5_MRD1"/>
    <property type="match status" value="1"/>
</dbReference>
<evidence type="ECO:0000259" key="4">
    <source>
        <dbReference type="PROSITE" id="PS50102"/>
    </source>
</evidence>
<sequence length="1170" mass="127567">MSGLFALRILSRYPAHSIPSNPYRFFASAVPLANKHHDQPPATILPPPAPPTMPTPPPTPPPVAPEPASVSSSSGLFIPDHAPHQELSPQLPPKPFVHSPSPDATPVSSPTQKKASTESLPGLARTLGVPERPEAKEITWLQALVPSLDSDFRKAKLQAILAEFGRSNLRNIKEAASSRGGKGWLAPKTLFKEEKALYLPNLYGKTLAHPETKTHTTDICQGKITVLSILGTIPQARQCEAFVKAVRTEYKDEKDLIFCSVSLQNLPVKAWMQTFFISNLREIVPKDQHDNYIISTQNLKSSLEDEMMGIVNNLAGYVYLVDENLKIRWAGCGDSTVGERNSLLLGTTLLLDRLKANRKVEAEGSEPKKTTSDLAFNIIISSSSMSTRIILLNLPPTTTPESLRSHLSSASASAPSSSTTPLPPPGSSITDLKLLSRRRFAFVGYRSSDEAQRAVHWWNGAWLEGSRLKAELVDDSKASTSLRPNHLPTPESRPLKRPSSPPASTREPVDQPGTSKRLKKSSSAKDKNQKEEFIQLATSKRASTAVGGRSWEDLPPDEAAAAATDAANSGVNKIEPVPEVEEQKNDGDAEMDDSEWMKKMMSGKVKDEVETEGDNLSAEDKLKKVEVVHADGRAVDGSQEEQTPQDMILSTSRLFLRNLPFSCTDLDLRQLLSPFGSLASVHLPHSNSVPPKPLGTAYVLFDSNLAALAAWERLDGSSFMGRLLHILPGRAPLGGTTDSEDKSLKDKRKEKKKADAMGEGREFEWGFLFMNSDAVVSSIADRMNISKADILNSESGNAAVKLALAETHVIQETKQYFEEEGLLLDSLSPSTPRSPTILLVKNIPYGTTHAMLTEMFAAHGEIVRLLLPPAGTMAIVEFVDAVGARAAFKALAYKRMGNSIMYLEKGPKGLFNGVPKAKTVPAVASDTSDATVVKDDDETAVSRTAAPNATLFIKNLNFTTTSALLTSTFSHLASFSFARVQTKPDPKRPGQKQSMGFGFVGFGSAEAAQAAKAAMHGFKLEGHALEVGFAKRGTDDDDMEGTDDKKEGGKKGWRETTTKMVVKNIPFEATKKDIRELFTAYAQVKSVRLPKKFNAQGRGFAFLDFFSRREAEAAMAALKHTHLLGRHLVLEWAEEDLNLDKLREDAAEVKRANEEPGGAEKRGKKTKVVM</sequence>
<dbReference type="EMBL" id="LN483142">
    <property type="protein sequence ID" value="CED82669.1"/>
    <property type="molecule type" value="Genomic_DNA"/>
</dbReference>
<dbReference type="GO" id="GO:0003723">
    <property type="term" value="F:RNA binding"/>
    <property type="evidence" value="ECO:0007669"/>
    <property type="project" value="UniProtKB-UniRule"/>
</dbReference>
<feature type="domain" description="RRM" evidence="4">
    <location>
        <begin position="1058"/>
        <end position="1135"/>
    </location>
</feature>
<name>A0A0F7SPT4_PHARH</name>
<feature type="region of interest" description="Disordered" evidence="3">
    <location>
        <begin position="734"/>
        <end position="755"/>
    </location>
</feature>
<accession>A0A0F7SPT4</accession>
<feature type="region of interest" description="Disordered" evidence="3">
    <location>
        <begin position="475"/>
        <end position="589"/>
    </location>
</feature>
<protein>
    <submittedName>
        <fullName evidence="5">RNA-binding protein (RRM superfamily)</fullName>
    </submittedName>
</protein>
<dbReference type="Pfam" id="PF00076">
    <property type="entry name" value="RRM_1"/>
    <property type="match status" value="4"/>
</dbReference>
<dbReference type="SMART" id="SM00360">
    <property type="entry name" value="RRM"/>
    <property type="match status" value="5"/>
</dbReference>
<feature type="region of interest" description="Disordered" evidence="3">
    <location>
        <begin position="36"/>
        <end position="125"/>
    </location>
</feature>
<evidence type="ECO:0000256" key="3">
    <source>
        <dbReference type="SAM" id="MobiDB-lite"/>
    </source>
</evidence>
<dbReference type="PROSITE" id="PS50102">
    <property type="entry name" value="RRM"/>
    <property type="match status" value="5"/>
</dbReference>
<dbReference type="SUPFAM" id="SSF54928">
    <property type="entry name" value="RNA-binding domain, RBD"/>
    <property type="match status" value="4"/>
</dbReference>
<feature type="region of interest" description="Disordered" evidence="3">
    <location>
        <begin position="1148"/>
        <end position="1170"/>
    </location>
</feature>
<feature type="domain" description="RRM" evidence="4">
    <location>
        <begin position="652"/>
        <end position="731"/>
    </location>
</feature>
<reference evidence="5" key="1">
    <citation type="submission" date="2014-08" db="EMBL/GenBank/DDBJ databases">
        <authorList>
            <person name="Sharma Rahul"/>
            <person name="Thines Marco"/>
        </authorList>
    </citation>
    <scope>NUCLEOTIDE SEQUENCE</scope>
</reference>
<feature type="domain" description="RRM" evidence="4">
    <location>
        <begin position="387"/>
        <end position="475"/>
    </location>
</feature>
<feature type="domain" description="RRM" evidence="4">
    <location>
        <begin position="836"/>
        <end position="908"/>
    </location>
</feature>
<dbReference type="InterPro" id="IPR012677">
    <property type="entry name" value="Nucleotide-bd_a/b_plait_sf"/>
</dbReference>